<dbReference type="Proteomes" id="UP001598019">
    <property type="component" value="Unassembled WGS sequence"/>
</dbReference>
<dbReference type="RefSeq" id="WP_377980650.1">
    <property type="nucleotide sequence ID" value="NZ_JBBKXX010000002.1"/>
</dbReference>
<gene>
    <name evidence="1" type="ORF">SKC37_06235</name>
</gene>
<organism evidence="1 2">
    <name type="scientific">Aquirufa esocilacus</name>
    <dbReference type="NCBI Taxonomy" id="3096513"/>
    <lineage>
        <taxon>Bacteria</taxon>
        <taxon>Pseudomonadati</taxon>
        <taxon>Bacteroidota</taxon>
        <taxon>Cytophagia</taxon>
        <taxon>Cytophagales</taxon>
        <taxon>Flectobacillaceae</taxon>
        <taxon>Aquirufa</taxon>
    </lineage>
</organism>
<keyword evidence="2" id="KW-1185">Reference proteome</keyword>
<keyword evidence="1" id="KW-0560">Oxidoreductase</keyword>
<comment type="caution">
    <text evidence="1">The sequence shown here is derived from an EMBL/GenBank/DDBJ whole genome shotgun (WGS) entry which is preliminary data.</text>
</comment>
<proteinExistence type="predicted"/>
<accession>A0ABW6DHS0</accession>
<protein>
    <submittedName>
        <fullName evidence="1">Gluconate 2-dehydrogenase subunit 3 family protein</fullName>
        <ecNumber evidence="1">1.-.-.-</ecNumber>
    </submittedName>
</protein>
<dbReference type="EC" id="1.-.-.-" evidence="1"/>
<evidence type="ECO:0000313" key="1">
    <source>
        <dbReference type="EMBL" id="MFD3408247.1"/>
    </source>
</evidence>
<dbReference type="Pfam" id="PF13618">
    <property type="entry name" value="Gluconate_2-dh3"/>
    <property type="match status" value="1"/>
</dbReference>
<name>A0ABW6DHS0_9BACT</name>
<dbReference type="InterPro" id="IPR027056">
    <property type="entry name" value="Gluconate_2DH_su3"/>
</dbReference>
<evidence type="ECO:0000313" key="2">
    <source>
        <dbReference type="Proteomes" id="UP001598019"/>
    </source>
</evidence>
<sequence length="225" mass="24978">MKNVIKFVFRLILGEYLEQFNIKLMMKRRDAISQIALLLGGAFTAPTLMAMDVRKGNASIVAADFSLTDAQRQIVSAVAEHIIPRTSTPGAIDAGVPAFIEMMLKDCYKKPEHNSFLKGVNDLAKANFLAQPAAGQVAMLTLLEANTKDLMKSYSQKRIKVGDNVDKDTLEGANGVPFWRLMKELTLLGYYTSEKGIEASFVYEPVPGKFELITDMKPTQKSFVY</sequence>
<dbReference type="GO" id="GO:0016491">
    <property type="term" value="F:oxidoreductase activity"/>
    <property type="evidence" value="ECO:0007669"/>
    <property type="project" value="UniProtKB-KW"/>
</dbReference>
<dbReference type="EMBL" id="JBBKXX010000002">
    <property type="protein sequence ID" value="MFD3408247.1"/>
    <property type="molecule type" value="Genomic_DNA"/>
</dbReference>
<reference evidence="1 2" key="1">
    <citation type="submission" date="2024-03" db="EMBL/GenBank/DDBJ databases">
        <title>Aquirufa genome sequencing.</title>
        <authorList>
            <person name="Pitt A."/>
            <person name="Hahn M.W."/>
        </authorList>
    </citation>
    <scope>NUCLEOTIDE SEQUENCE [LARGE SCALE GENOMIC DNA]</scope>
    <source>
        <strain evidence="1 2">HETE-83D</strain>
    </source>
</reference>